<evidence type="ECO:0000256" key="2">
    <source>
        <dbReference type="PROSITE-ProRule" id="PRU01161"/>
    </source>
</evidence>
<gene>
    <name evidence="4" type="ORF">Bravens_01482</name>
</gene>
<feature type="short sequence motif" description="GXSXG" evidence="2">
    <location>
        <begin position="50"/>
        <end position="54"/>
    </location>
</feature>
<accession>A0A150H8J9</accession>
<evidence type="ECO:0000256" key="1">
    <source>
        <dbReference type="ARBA" id="ARBA00023098"/>
    </source>
</evidence>
<feature type="short sequence motif" description="DGA/G" evidence="2">
    <location>
        <begin position="177"/>
        <end position="179"/>
    </location>
</feature>
<comment type="caution">
    <text evidence="2">Lacks conserved residue(s) required for the propagation of feature annotation.</text>
</comment>
<dbReference type="Proteomes" id="UP000243589">
    <property type="component" value="Unassembled WGS sequence"/>
</dbReference>
<dbReference type="Gene3D" id="3.40.1090.10">
    <property type="entry name" value="Cytosolic phospholipase A2 catalytic domain"/>
    <property type="match status" value="2"/>
</dbReference>
<protein>
    <submittedName>
        <fullName evidence="4">Patatin-like phospholipase</fullName>
    </submittedName>
</protein>
<reference evidence="4 5" key="1">
    <citation type="submission" date="2016-01" db="EMBL/GenBank/DDBJ databases">
        <title>Use of Whole Genome Sequencing to ascertain that Brevibacterium massiliense (Roux, Raoult 2009) is a later heterotypic synonym of Brevibacterium ravenspurgense (Mages 2008).</title>
        <authorList>
            <person name="Bernier A.-M."/>
            <person name="Burdz T."/>
            <person name="Huynh C."/>
            <person name="Pachecho A.L."/>
            <person name="Wiebe D."/>
            <person name="Bonner C."/>
            <person name="Bernard K."/>
        </authorList>
    </citation>
    <scope>NUCLEOTIDE SEQUENCE [LARGE SCALE GENOMIC DNA]</scope>
    <source>
        <strain evidence="4 5">CCUG56047</strain>
    </source>
</reference>
<dbReference type="GO" id="GO:0016042">
    <property type="term" value="P:lipid catabolic process"/>
    <property type="evidence" value="ECO:0007669"/>
    <property type="project" value="UniProtKB-UniRule"/>
</dbReference>
<dbReference type="InterPro" id="IPR037483">
    <property type="entry name" value="YjjU-like"/>
</dbReference>
<feature type="active site" description="Nucleophile" evidence="2">
    <location>
        <position position="52"/>
    </location>
</feature>
<evidence type="ECO:0000259" key="3">
    <source>
        <dbReference type="PROSITE" id="PS51635"/>
    </source>
</evidence>
<evidence type="ECO:0000313" key="4">
    <source>
        <dbReference type="EMBL" id="KXZ58433.1"/>
    </source>
</evidence>
<dbReference type="InterPro" id="IPR045943">
    <property type="entry name" value="DUF6363"/>
</dbReference>
<dbReference type="PROSITE" id="PS51635">
    <property type="entry name" value="PNPLA"/>
    <property type="match status" value="1"/>
</dbReference>
<dbReference type="Pfam" id="PF01734">
    <property type="entry name" value="Patatin"/>
    <property type="match status" value="1"/>
</dbReference>
<dbReference type="AlphaFoldDB" id="A0A150H8J9"/>
<dbReference type="PATRIC" id="fig|479117.4.peg.1468"/>
<keyword evidence="2" id="KW-0378">Hydrolase</keyword>
<keyword evidence="1 2" id="KW-0443">Lipid metabolism</keyword>
<dbReference type="EMBL" id="LQQC01000010">
    <property type="protein sequence ID" value="KXZ58433.1"/>
    <property type="molecule type" value="Genomic_DNA"/>
</dbReference>
<proteinExistence type="predicted"/>
<keyword evidence="2" id="KW-0442">Lipid degradation</keyword>
<sequence length="304" mass="33430">MTAVPWQPESEPSVTDTALVFEGGGMRAAFSAGIAITLIRAGIDFPHTFGVSAGTSTTANLVSRDIDRARRSFVEFSTDPQFGSLKTFARGQGLFNAEYIYQNTALPDQALPLDWDTFCAHPSEVSVVAFNAEDGTTVEWRRADFPTMDDYLLRVRASSTMPIVMPVTDVDGTLYVDGALGDGGGIALPAMLDAGFDRGVFVLTQERRYRKSPARFKHSTRQIFRRLPAVPAAMETRAARYNSIREQLFDLEAEGRAFIIEPDIMQIGNSTRNLSQLAAAHRHGLSVGRRKLPGLRDFLGLSYE</sequence>
<comment type="caution">
    <text evidence="4">The sequence shown here is derived from an EMBL/GenBank/DDBJ whole genome shotgun (WGS) entry which is preliminary data.</text>
</comment>
<name>A0A150H8J9_9MICO</name>
<keyword evidence="5" id="KW-1185">Reference proteome</keyword>
<dbReference type="CDD" id="cd07208">
    <property type="entry name" value="Pat_hypo_Ecoli_yjju_like"/>
    <property type="match status" value="1"/>
</dbReference>
<dbReference type="InterPro" id="IPR002641">
    <property type="entry name" value="PNPLA_dom"/>
</dbReference>
<dbReference type="GO" id="GO:0016787">
    <property type="term" value="F:hydrolase activity"/>
    <property type="evidence" value="ECO:0007669"/>
    <property type="project" value="UniProtKB-UniRule"/>
</dbReference>
<dbReference type="Pfam" id="PF19890">
    <property type="entry name" value="DUF6363"/>
    <property type="match status" value="1"/>
</dbReference>
<feature type="active site" description="Proton acceptor" evidence="2">
    <location>
        <position position="177"/>
    </location>
</feature>
<dbReference type="SUPFAM" id="SSF52151">
    <property type="entry name" value="FabD/lysophospholipase-like"/>
    <property type="match status" value="1"/>
</dbReference>
<feature type="domain" description="PNPLA" evidence="3">
    <location>
        <begin position="19"/>
        <end position="190"/>
    </location>
</feature>
<organism evidence="4 5">
    <name type="scientific">Brevibacterium ravenspurgense</name>
    <dbReference type="NCBI Taxonomy" id="479117"/>
    <lineage>
        <taxon>Bacteria</taxon>
        <taxon>Bacillati</taxon>
        <taxon>Actinomycetota</taxon>
        <taxon>Actinomycetes</taxon>
        <taxon>Micrococcales</taxon>
        <taxon>Brevibacteriaceae</taxon>
        <taxon>Brevibacterium</taxon>
    </lineage>
</organism>
<evidence type="ECO:0000313" key="5">
    <source>
        <dbReference type="Proteomes" id="UP000243589"/>
    </source>
</evidence>
<dbReference type="RefSeq" id="WP_082784729.1">
    <property type="nucleotide sequence ID" value="NZ_LPXW01000031.1"/>
</dbReference>
<dbReference type="InterPro" id="IPR016035">
    <property type="entry name" value="Acyl_Trfase/lysoPLipase"/>
</dbReference>